<evidence type="ECO:0000256" key="6">
    <source>
        <dbReference type="ARBA" id="ARBA00022737"/>
    </source>
</evidence>
<evidence type="ECO:0000313" key="13">
    <source>
        <dbReference type="EMBL" id="GAV50170.1"/>
    </source>
</evidence>
<proteinExistence type="inferred from homology"/>
<dbReference type="SMART" id="SM00320">
    <property type="entry name" value="WD40"/>
    <property type="match status" value="7"/>
</dbReference>
<feature type="repeat" description="WD" evidence="12">
    <location>
        <begin position="228"/>
        <end position="251"/>
    </location>
</feature>
<evidence type="ECO:0000256" key="2">
    <source>
        <dbReference type="ARBA" id="ARBA00022490"/>
    </source>
</evidence>
<comment type="subunit">
    <text evidence="11">Self-associates. Interacts with NDL1 and dynein.</text>
</comment>
<dbReference type="PROSITE" id="PS50082">
    <property type="entry name" value="WD_REPEATS_2"/>
    <property type="match status" value="2"/>
</dbReference>
<evidence type="ECO:0000313" key="14">
    <source>
        <dbReference type="Proteomes" id="UP000187013"/>
    </source>
</evidence>
<gene>
    <name evidence="11" type="primary">PAC1</name>
    <name evidence="11" type="synonym">LIS1</name>
    <name evidence="13" type="ORF">ZYGR_0U00260</name>
</gene>
<evidence type="ECO:0000256" key="10">
    <source>
        <dbReference type="ARBA" id="ARBA00023306"/>
    </source>
</evidence>
<dbReference type="GO" id="GO:0000132">
    <property type="term" value="P:establishment of mitotic spindle orientation"/>
    <property type="evidence" value="ECO:0007669"/>
    <property type="project" value="UniProtKB-UniRule"/>
</dbReference>
<keyword evidence="2 11" id="KW-0963">Cytoplasm</keyword>
<dbReference type="eggNOG" id="KOG0295">
    <property type="taxonomic scope" value="Eukaryota"/>
</dbReference>
<keyword evidence="5 11" id="KW-0493">Microtubule</keyword>
<evidence type="ECO:0000256" key="9">
    <source>
        <dbReference type="ARBA" id="ARBA00023212"/>
    </source>
</evidence>
<name>A0A1Q3A3J8_ZYGRO</name>
<dbReference type="SUPFAM" id="SSF109925">
    <property type="entry name" value="Lissencephaly-1 protein (Lis-1, PAF-AH alpha) N-terminal domain"/>
    <property type="match status" value="1"/>
</dbReference>
<comment type="similarity">
    <text evidence="11">Belongs to the WD repeat LIS1/nudF family.</text>
</comment>
<dbReference type="GO" id="GO:0005875">
    <property type="term" value="C:microtubule associated complex"/>
    <property type="evidence" value="ECO:0007669"/>
    <property type="project" value="UniProtKB-UniRule"/>
</dbReference>
<dbReference type="GO" id="GO:0051301">
    <property type="term" value="P:cell division"/>
    <property type="evidence" value="ECO:0007669"/>
    <property type="project" value="UniProtKB-KW"/>
</dbReference>
<dbReference type="InterPro" id="IPR053299">
    <property type="entry name" value="ASTRA_WD_repeat"/>
</dbReference>
<organism evidence="13 14">
    <name type="scientific">Zygosaccharomyces rouxii</name>
    <dbReference type="NCBI Taxonomy" id="4956"/>
    <lineage>
        <taxon>Eukaryota</taxon>
        <taxon>Fungi</taxon>
        <taxon>Dikarya</taxon>
        <taxon>Ascomycota</taxon>
        <taxon>Saccharomycotina</taxon>
        <taxon>Saccharomycetes</taxon>
        <taxon>Saccharomycetales</taxon>
        <taxon>Saccharomycetaceae</taxon>
        <taxon>Zygosaccharomyces</taxon>
    </lineage>
</organism>
<evidence type="ECO:0000256" key="11">
    <source>
        <dbReference type="HAMAP-Rule" id="MF_03141"/>
    </source>
</evidence>
<evidence type="ECO:0000256" key="4">
    <source>
        <dbReference type="ARBA" id="ARBA00022618"/>
    </source>
</evidence>
<keyword evidence="10 11" id="KW-0131">Cell cycle</keyword>
<dbReference type="InterPro" id="IPR001680">
    <property type="entry name" value="WD40_rpt"/>
</dbReference>
<keyword evidence="6" id="KW-0677">Repeat</keyword>
<accession>A0A1Q3A3J8</accession>
<evidence type="ECO:0000256" key="7">
    <source>
        <dbReference type="ARBA" id="ARBA00022776"/>
    </source>
</evidence>
<protein>
    <recommendedName>
        <fullName evidence="11">Nuclear distribution protein PAC1</fullName>
    </recommendedName>
    <alternativeName>
        <fullName evidence="11">Lissencephaly-1 homolog</fullName>
        <shortName evidence="11">LIS-1</shortName>
    </alternativeName>
    <alternativeName>
        <fullName evidence="11">nudF homolog</fullName>
    </alternativeName>
</protein>
<feature type="repeat" description="WD" evidence="12">
    <location>
        <begin position="365"/>
        <end position="404"/>
    </location>
</feature>
<sequence length="444" mass="50016">MDLPLSDEQIRELDESTLDYLLWRNKGIDITQLANSLQVDAPTLQEDTNRLPLLARKWTAIARLQRRIMSLEQNIRDLREASIEMNAPAFSPESSESARIAWIAPAQPRASITLESPVTGVRLHPELAVVFVSTEQGRLHCFDLMDITLPLASIQAHTRAITSVDVFCWQQTTYVVTGSKDMQVRVFTWSAGQGLKLLRSFAGHEHVVSGVRIWVGPRTTNIGGGSLLLASCSRDTSVKIWDVNSGWCLKSFQPHSDWVRCLDVYGEFLITGCQDSTLRLTHWPSGNGLSVGLGHDFPVESVRFIGSLQDAVTTEGRTNNWLGHCVSTSRDRTSKIWLLPQPRRLPQRPPVPHSTDAQFLCKWTLQGHDSWIKAVRCRGDHVFTASDDKSVICWNWTNGQCLKKWNRIHQGFVTCIDLDDSNHPLKRKIMVTGGIDCKCHIFMQ</sequence>
<evidence type="ECO:0000256" key="8">
    <source>
        <dbReference type="ARBA" id="ARBA00023054"/>
    </source>
</evidence>
<dbReference type="GO" id="GO:0000922">
    <property type="term" value="C:spindle pole"/>
    <property type="evidence" value="ECO:0007669"/>
    <property type="project" value="UniProtKB-SubCell"/>
</dbReference>
<comment type="subcellular location">
    <subcellularLocation>
        <location evidence="11">Cytoplasm</location>
        <location evidence="11">Cytoskeleton</location>
    </subcellularLocation>
    <subcellularLocation>
        <location evidence="11">Cytoplasm</location>
        <location evidence="11">Cytoskeleton</location>
        <location evidence="11">Spindle pole</location>
    </subcellularLocation>
    <text evidence="11">Localizes to the plus ends of microtubules and the mitotic spindle poles.</text>
</comment>
<keyword evidence="3 12" id="KW-0853">WD repeat</keyword>
<evidence type="ECO:0000256" key="1">
    <source>
        <dbReference type="ARBA" id="ARBA00022448"/>
    </source>
</evidence>
<dbReference type="AlphaFoldDB" id="A0A1Q3A3J8"/>
<dbReference type="Pfam" id="PF00400">
    <property type="entry name" value="WD40"/>
    <property type="match status" value="4"/>
</dbReference>
<dbReference type="GO" id="GO:0051012">
    <property type="term" value="P:microtubule sliding"/>
    <property type="evidence" value="ECO:0007669"/>
    <property type="project" value="UniProtKB-UniRule"/>
</dbReference>
<dbReference type="GO" id="GO:0005737">
    <property type="term" value="C:cytoplasm"/>
    <property type="evidence" value="ECO:0007669"/>
    <property type="project" value="UniProtKB-UniRule"/>
</dbReference>
<dbReference type="Proteomes" id="UP000187013">
    <property type="component" value="Unassembled WGS sequence"/>
</dbReference>
<dbReference type="EMBL" id="BDGX01000021">
    <property type="protein sequence ID" value="GAV50170.1"/>
    <property type="molecule type" value="Genomic_DNA"/>
</dbReference>
<dbReference type="Gene3D" id="2.130.10.10">
    <property type="entry name" value="YVTN repeat-like/Quinoprotein amine dehydrogenase"/>
    <property type="match status" value="1"/>
</dbReference>
<dbReference type="InterPro" id="IPR017252">
    <property type="entry name" value="Dynein_regulator_LIS1"/>
</dbReference>
<dbReference type="OrthoDB" id="10264588at2759"/>
<comment type="function">
    <text evidence="11">Positively regulates the activity of the minus-end directed microtubule motor protein dynein. Plays a central role in positioning the mitotic spindle at the bud neck during cell division. Targets cytoplasmic dynein to microtubule plus ends, thereby promoting dynein-mediated microtubule sliding along the bud cortex and consequently the movement of the mitotic spindle to the bud neck.</text>
</comment>
<reference evidence="13 14" key="1">
    <citation type="submission" date="2016-08" db="EMBL/GenBank/DDBJ databases">
        <title>Draft genome sequence of allopolyploid Zygosaccharomyces rouxii.</title>
        <authorList>
            <person name="Watanabe J."/>
            <person name="Uehara K."/>
            <person name="Mogi Y."/>
            <person name="Tsukioka Y."/>
        </authorList>
    </citation>
    <scope>NUCLEOTIDE SEQUENCE [LARGE SCALE GENOMIC DNA]</scope>
    <source>
        <strain evidence="13 14">NBRC 110957</strain>
    </source>
</reference>
<dbReference type="InterPro" id="IPR015943">
    <property type="entry name" value="WD40/YVTN_repeat-like_dom_sf"/>
</dbReference>
<dbReference type="Gene3D" id="1.20.960.30">
    <property type="match status" value="1"/>
</dbReference>
<comment type="caution">
    <text evidence="13">The sequence shown here is derived from an EMBL/GenBank/DDBJ whole genome shotgun (WGS) entry which is preliminary data.</text>
</comment>
<keyword evidence="8 11" id="KW-0175">Coiled coil</keyword>
<evidence type="ECO:0000256" key="3">
    <source>
        <dbReference type="ARBA" id="ARBA00022574"/>
    </source>
</evidence>
<keyword evidence="7 11" id="KW-0498">Mitosis</keyword>
<dbReference type="GO" id="GO:0005874">
    <property type="term" value="C:microtubule"/>
    <property type="evidence" value="ECO:0007669"/>
    <property type="project" value="UniProtKB-KW"/>
</dbReference>
<keyword evidence="4 11" id="KW-0132">Cell division</keyword>
<keyword evidence="1 11" id="KW-0813">Transport</keyword>
<dbReference type="GO" id="GO:0070840">
    <property type="term" value="F:dynein complex binding"/>
    <property type="evidence" value="ECO:0007669"/>
    <property type="project" value="UniProtKB-UniRule"/>
</dbReference>
<dbReference type="InterPro" id="IPR036322">
    <property type="entry name" value="WD40_repeat_dom_sf"/>
</dbReference>
<evidence type="ECO:0000256" key="12">
    <source>
        <dbReference type="PROSITE-ProRule" id="PRU00221"/>
    </source>
</evidence>
<dbReference type="InterPro" id="IPR037190">
    <property type="entry name" value="LIS1_N"/>
</dbReference>
<evidence type="ECO:0000256" key="5">
    <source>
        <dbReference type="ARBA" id="ARBA00022701"/>
    </source>
</evidence>
<dbReference type="PANTHER" id="PTHR44156">
    <property type="entry name" value="SUPERNUMERARY LIMBS, ISOFORM B-RELATED"/>
    <property type="match status" value="1"/>
</dbReference>
<dbReference type="SUPFAM" id="SSF50978">
    <property type="entry name" value="WD40 repeat-like"/>
    <property type="match status" value="1"/>
</dbReference>
<keyword evidence="9 11" id="KW-0206">Cytoskeleton</keyword>
<dbReference type="HAMAP" id="MF_03141">
    <property type="entry name" value="lis1"/>
    <property type="match status" value="1"/>
</dbReference>